<evidence type="ECO:0000259" key="9">
    <source>
        <dbReference type="PROSITE" id="PS50836"/>
    </source>
</evidence>
<proteinExistence type="predicted"/>
<dbReference type="PROSITE" id="PS50836">
    <property type="entry name" value="DOMON"/>
    <property type="match status" value="1"/>
</dbReference>
<dbReference type="SMART" id="SM00665">
    <property type="entry name" value="B561"/>
    <property type="match status" value="1"/>
</dbReference>
<sequence>MADSTPSFSPLSFLCFFAALFLILESKFLSVIAGDGSEALDSCNEDISTFLPVPFSNTSGLSCHRVWNTFVLRFSQTDDHIVTIVLSAEYTNGWVGMGFSKDGTMVGSSAMVGWIGKTGRAALKQYYLRGYSASEVISNKGELPLTNIPPAVVLYGAKIYLAYQLKFTNRLTEQAIILAFGSATPIHYKLSKHDDTITIRFDFSGAANNPQNIEKMKKSHGALGLIGWGVILPAGTMVARYCRHWVLKWYYLHTFIQFVGFLIGLAAVVSGKVLFDRAHINVAAHRGIGIFVFVLTILQVLAFFLQPNKDSKIRRYWNWYHHWVGRLLLILGAVNIIIGSCGEDRDCSFARISLPILFIIYFTCAILEVMFCFGAYRRKHDAPAIEVNQIGS</sequence>
<dbReference type="AlphaFoldDB" id="A0A200QW62"/>
<feature type="transmembrane region" description="Helical" evidence="8">
    <location>
        <begin position="325"/>
        <end position="342"/>
    </location>
</feature>
<keyword evidence="7 8" id="KW-0472">Membrane</keyword>
<feature type="transmembrane region" description="Helical" evidence="8">
    <location>
        <begin position="221"/>
        <end position="239"/>
    </location>
</feature>
<feature type="transmembrane region" description="Helical" evidence="8">
    <location>
        <begin position="287"/>
        <end position="305"/>
    </location>
</feature>
<evidence type="ECO:0000256" key="5">
    <source>
        <dbReference type="ARBA" id="ARBA00022982"/>
    </source>
</evidence>
<dbReference type="PANTHER" id="PTHR23130:SF115">
    <property type="entry name" value="OS01G0680900 PROTEIN"/>
    <property type="match status" value="1"/>
</dbReference>
<evidence type="ECO:0000313" key="11">
    <source>
        <dbReference type="EMBL" id="OVA14694.1"/>
    </source>
</evidence>
<organism evidence="11 12">
    <name type="scientific">Macleaya cordata</name>
    <name type="common">Five-seeded plume-poppy</name>
    <name type="synonym">Bocconia cordata</name>
    <dbReference type="NCBI Taxonomy" id="56857"/>
    <lineage>
        <taxon>Eukaryota</taxon>
        <taxon>Viridiplantae</taxon>
        <taxon>Streptophyta</taxon>
        <taxon>Embryophyta</taxon>
        <taxon>Tracheophyta</taxon>
        <taxon>Spermatophyta</taxon>
        <taxon>Magnoliopsida</taxon>
        <taxon>Ranunculales</taxon>
        <taxon>Papaveraceae</taxon>
        <taxon>Papaveroideae</taxon>
        <taxon>Macleaya</taxon>
    </lineage>
</organism>
<feature type="transmembrane region" description="Helical" evidence="8">
    <location>
        <begin position="6"/>
        <end position="24"/>
    </location>
</feature>
<keyword evidence="12" id="KW-1185">Reference proteome</keyword>
<protein>
    <submittedName>
        <fullName evidence="11">Cytochrome b561</fullName>
    </submittedName>
</protein>
<evidence type="ECO:0000256" key="2">
    <source>
        <dbReference type="ARBA" id="ARBA00022448"/>
    </source>
</evidence>
<evidence type="ECO:0000256" key="8">
    <source>
        <dbReference type="SAM" id="Phobius"/>
    </source>
</evidence>
<keyword evidence="6 8" id="KW-1133">Transmembrane helix</keyword>
<dbReference type="InterPro" id="IPR005018">
    <property type="entry name" value="DOMON_domain"/>
</dbReference>
<evidence type="ECO:0000256" key="1">
    <source>
        <dbReference type="ARBA" id="ARBA00004370"/>
    </source>
</evidence>
<dbReference type="InterPro" id="IPR045266">
    <property type="entry name" value="DOH_DOMON"/>
</dbReference>
<reference evidence="11 12" key="1">
    <citation type="journal article" date="2017" name="Mol. Plant">
        <title>The Genome of Medicinal Plant Macleaya cordata Provides New Insights into Benzylisoquinoline Alkaloids Metabolism.</title>
        <authorList>
            <person name="Liu X."/>
            <person name="Liu Y."/>
            <person name="Huang P."/>
            <person name="Ma Y."/>
            <person name="Qing Z."/>
            <person name="Tang Q."/>
            <person name="Cao H."/>
            <person name="Cheng P."/>
            <person name="Zheng Y."/>
            <person name="Yuan Z."/>
            <person name="Zhou Y."/>
            <person name="Liu J."/>
            <person name="Tang Z."/>
            <person name="Zhuo Y."/>
            <person name="Zhang Y."/>
            <person name="Yu L."/>
            <person name="Huang J."/>
            <person name="Yang P."/>
            <person name="Peng Q."/>
            <person name="Zhang J."/>
            <person name="Jiang W."/>
            <person name="Zhang Z."/>
            <person name="Lin K."/>
            <person name="Ro D.K."/>
            <person name="Chen X."/>
            <person name="Xiong X."/>
            <person name="Shang Y."/>
            <person name="Huang S."/>
            <person name="Zeng J."/>
        </authorList>
    </citation>
    <scope>NUCLEOTIDE SEQUENCE [LARGE SCALE GENOMIC DNA]</scope>
    <source>
        <strain evidence="12">cv. BLH2017</strain>
        <tissue evidence="11">Root</tissue>
    </source>
</reference>
<feature type="domain" description="Cytochrome b561" evidence="10">
    <location>
        <begin position="183"/>
        <end position="377"/>
    </location>
</feature>
<name>A0A200QW62_MACCD</name>
<dbReference type="STRING" id="56857.A0A200QW62"/>
<evidence type="ECO:0000256" key="6">
    <source>
        <dbReference type="ARBA" id="ARBA00022989"/>
    </source>
</evidence>
<dbReference type="InterPro" id="IPR006593">
    <property type="entry name" value="Cyt_b561/ferric_Rdtase_TM"/>
</dbReference>
<keyword evidence="5" id="KW-0249">Electron transport</keyword>
<dbReference type="CDD" id="cd08760">
    <property type="entry name" value="Cyt_b561_FRRS1_like"/>
    <property type="match status" value="1"/>
</dbReference>
<dbReference type="Gene3D" id="1.20.120.1770">
    <property type="match status" value="1"/>
</dbReference>
<dbReference type="CDD" id="cd09631">
    <property type="entry name" value="DOMON_DOH"/>
    <property type="match status" value="1"/>
</dbReference>
<dbReference type="OMA" id="TIYTSGW"/>
<gene>
    <name evidence="11" type="ORF">BVC80_1819g6</name>
</gene>
<dbReference type="InParanoid" id="A0A200QW62"/>
<comment type="caution">
    <text evidence="11">The sequence shown here is derived from an EMBL/GenBank/DDBJ whole genome shotgun (WGS) entry which is preliminary data.</text>
</comment>
<dbReference type="OrthoDB" id="19261at2759"/>
<accession>A0A200QW62</accession>
<evidence type="ECO:0000256" key="3">
    <source>
        <dbReference type="ARBA" id="ARBA00022692"/>
    </source>
</evidence>
<evidence type="ECO:0000313" key="12">
    <source>
        <dbReference type="Proteomes" id="UP000195402"/>
    </source>
</evidence>
<dbReference type="PROSITE" id="PS50939">
    <property type="entry name" value="CYTOCHROME_B561"/>
    <property type="match status" value="1"/>
</dbReference>
<dbReference type="Proteomes" id="UP000195402">
    <property type="component" value="Unassembled WGS sequence"/>
</dbReference>
<keyword evidence="2" id="KW-0813">Transport</keyword>
<evidence type="ECO:0000256" key="4">
    <source>
        <dbReference type="ARBA" id="ARBA00022729"/>
    </source>
</evidence>
<keyword evidence="3 8" id="KW-0812">Transmembrane</keyword>
<dbReference type="EMBL" id="MVGT01001025">
    <property type="protein sequence ID" value="OVA14694.1"/>
    <property type="molecule type" value="Genomic_DNA"/>
</dbReference>
<evidence type="ECO:0000256" key="7">
    <source>
        <dbReference type="ARBA" id="ARBA00023136"/>
    </source>
</evidence>
<feature type="transmembrane region" description="Helical" evidence="8">
    <location>
        <begin position="251"/>
        <end position="275"/>
    </location>
</feature>
<dbReference type="Pfam" id="PF03351">
    <property type="entry name" value="DOMON"/>
    <property type="match status" value="1"/>
</dbReference>
<feature type="domain" description="DOMON" evidence="9">
    <location>
        <begin position="68"/>
        <end position="181"/>
    </location>
</feature>
<feature type="transmembrane region" description="Helical" evidence="8">
    <location>
        <begin position="354"/>
        <end position="376"/>
    </location>
</feature>
<comment type="subcellular location">
    <subcellularLocation>
        <location evidence="1">Membrane</location>
    </subcellularLocation>
</comment>
<dbReference type="SMART" id="SM00664">
    <property type="entry name" value="DoH"/>
    <property type="match status" value="1"/>
</dbReference>
<evidence type="ECO:0000259" key="10">
    <source>
        <dbReference type="PROSITE" id="PS50939"/>
    </source>
</evidence>
<keyword evidence="4" id="KW-0732">Signal</keyword>
<dbReference type="PANTHER" id="PTHR23130">
    <property type="entry name" value="CYTOCHROME B561 AND DOMON DOMAIN-CONTAINING PROTEIN"/>
    <property type="match status" value="1"/>
</dbReference>
<dbReference type="GO" id="GO:0016020">
    <property type="term" value="C:membrane"/>
    <property type="evidence" value="ECO:0007669"/>
    <property type="project" value="UniProtKB-SubCell"/>
</dbReference>